<dbReference type="GO" id="GO:0009411">
    <property type="term" value="P:response to UV"/>
    <property type="evidence" value="ECO:0007669"/>
    <property type="project" value="InterPro"/>
</dbReference>
<feature type="compositionally biased region" description="Low complexity" evidence="10">
    <location>
        <begin position="359"/>
        <end position="379"/>
    </location>
</feature>
<keyword evidence="8" id="KW-0175">Coiled coil</keyword>
<sequence length="789" mass="84041">MASYGRPSRGMDAGRRSASDSPDASLADQVQWITTRGLPELDPAALKRLKAACRRDDAAAAVEAVCDAALVQAEAPHAQIRVAALQLIDVLFMRSHAFRQRLMPHLDTLVLATAQPPEAMPPPRRHALRCRHLAYEAVQRWHAQYGGGYPAFRLALDALRHGRPPLDLLAAPPALELEALTPAERARRARGNALRLARWRAAWPAMAVALPLVQENLDAMHAAFRLLIPEAHADVMAAALAAPSLSTAAAAAAAASSTPSATAPATAPLTRESVIRDAGLATERWRLTIDLRDDGRVKECDANTAIFQVLREGYALAADKHRPRVEAWLRLGERVTLPADASSPSPALPVASPRRRGRSSTADAVAATDGADGADVSDVPLTPTTHHACVRWLRRLSTELDAMLSHAVTLGIYEGALDQLDRHSGPSNPPGLEAHDPPDDDDDDDDDDGEADDDDDEFEDVDPHQATKASSPAAALATTSAAAAADPAAPTTASASASTPHRSRTTRGIGARGIFTDFRDQGGADPTVRQTDVPRVQATENDAPAASTASPSNLAAVANPELAPLFAAAPVVPYADDLYYWDKTEVPLNPTGIDHHHRFLGDGDGDAVMGDAALAALKRRTRVVQPEAPRYIPPCNAPLASGRGLCRRRDLETCPVHGPIIPRDPATGVPRDPDAARAAATVRPVPEWQRIEARVRQQFGLRDPAQAARAARKRRRAGLGDALEEIPSPARPAAASGGGAAGGTATAGPATSTARLARRMDQGARRRRLESRAVQEAGMRQRERDAFRW</sequence>
<keyword evidence="6" id="KW-0863">Zinc-finger</keyword>
<dbReference type="PANTHER" id="PTHR28670">
    <property type="entry name" value="UV-STIMULATED SCAFFOLD PROTEIN A"/>
    <property type="match status" value="1"/>
</dbReference>
<dbReference type="Pfam" id="PF09740">
    <property type="entry name" value="DUF2043"/>
    <property type="match status" value="1"/>
</dbReference>
<dbReference type="GO" id="GO:0000993">
    <property type="term" value="F:RNA polymerase II complex binding"/>
    <property type="evidence" value="ECO:0007669"/>
    <property type="project" value="TreeGrafter"/>
</dbReference>
<evidence type="ECO:0000256" key="8">
    <source>
        <dbReference type="ARBA" id="ARBA00023054"/>
    </source>
</evidence>
<dbReference type="InterPro" id="IPR049408">
    <property type="entry name" value="UVSSA_N_a-solenoid_rpt"/>
</dbReference>
<comment type="similarity">
    <text evidence="2">Belongs to the UVSSA family.</text>
</comment>
<feature type="region of interest" description="Disordered" evidence="10">
    <location>
        <begin position="702"/>
        <end position="789"/>
    </location>
</feature>
<feature type="region of interest" description="Disordered" evidence="10">
    <location>
        <begin position="338"/>
        <end position="382"/>
    </location>
</feature>
<dbReference type="Proteomes" id="UP000274922">
    <property type="component" value="Unassembled WGS sequence"/>
</dbReference>
<dbReference type="GO" id="GO:0005694">
    <property type="term" value="C:chromosome"/>
    <property type="evidence" value="ECO:0007669"/>
    <property type="project" value="UniProtKB-SubCell"/>
</dbReference>
<evidence type="ECO:0000256" key="6">
    <source>
        <dbReference type="ARBA" id="ARBA00022771"/>
    </source>
</evidence>
<evidence type="ECO:0000313" key="13">
    <source>
        <dbReference type="Proteomes" id="UP000274922"/>
    </source>
</evidence>
<keyword evidence="3" id="KW-0158">Chromosome</keyword>
<dbReference type="InterPro" id="IPR018610">
    <property type="entry name" value="UVSSA"/>
</dbReference>
<evidence type="ECO:0000256" key="9">
    <source>
        <dbReference type="ARBA" id="ARBA00023204"/>
    </source>
</evidence>
<feature type="region of interest" description="Disordered" evidence="10">
    <location>
        <begin position="420"/>
        <end position="550"/>
    </location>
</feature>
<dbReference type="EMBL" id="ML014260">
    <property type="protein sequence ID" value="RKO99747.1"/>
    <property type="molecule type" value="Genomic_DNA"/>
</dbReference>
<keyword evidence="9" id="KW-0234">DNA repair</keyword>
<proteinExistence type="inferred from homology"/>
<protein>
    <recommendedName>
        <fullName evidence="11">UV-stimulated scaffold protein A C-terminal domain-containing protein</fullName>
    </recommendedName>
</protein>
<dbReference type="GO" id="GO:0008270">
    <property type="term" value="F:zinc ion binding"/>
    <property type="evidence" value="ECO:0007669"/>
    <property type="project" value="UniProtKB-KW"/>
</dbReference>
<dbReference type="Pfam" id="PF20867">
    <property type="entry name" value="UVSSA_N"/>
    <property type="match status" value="1"/>
</dbReference>
<evidence type="ECO:0000256" key="2">
    <source>
        <dbReference type="ARBA" id="ARBA00009240"/>
    </source>
</evidence>
<dbReference type="STRING" id="1555241.A0A4P9X3X3"/>
<feature type="compositionally biased region" description="Low complexity" evidence="10">
    <location>
        <begin position="466"/>
        <end position="500"/>
    </location>
</feature>
<evidence type="ECO:0000256" key="1">
    <source>
        <dbReference type="ARBA" id="ARBA00004286"/>
    </source>
</evidence>
<feature type="domain" description="UV-stimulated scaffold protein A C-terminal" evidence="11">
    <location>
        <begin position="568"/>
        <end position="670"/>
    </location>
</feature>
<organism evidence="12 13">
    <name type="scientific">Caulochytrium protostelioides</name>
    <dbReference type="NCBI Taxonomy" id="1555241"/>
    <lineage>
        <taxon>Eukaryota</taxon>
        <taxon>Fungi</taxon>
        <taxon>Fungi incertae sedis</taxon>
        <taxon>Chytridiomycota</taxon>
        <taxon>Chytridiomycota incertae sedis</taxon>
        <taxon>Chytridiomycetes</taxon>
        <taxon>Caulochytriales</taxon>
        <taxon>Caulochytriaceae</taxon>
        <taxon>Caulochytrium</taxon>
    </lineage>
</organism>
<keyword evidence="7" id="KW-0862">Zinc</keyword>
<feature type="compositionally biased region" description="Low complexity" evidence="10">
    <location>
        <begin position="743"/>
        <end position="755"/>
    </location>
</feature>
<evidence type="ECO:0000313" key="12">
    <source>
        <dbReference type="EMBL" id="RKO99747.1"/>
    </source>
</evidence>
<feature type="region of interest" description="Disordered" evidence="10">
    <location>
        <begin position="1"/>
        <end position="26"/>
    </location>
</feature>
<dbReference type="PANTHER" id="PTHR28670:SF1">
    <property type="entry name" value="UV-STIMULATED SCAFFOLD PROTEIN A"/>
    <property type="match status" value="1"/>
</dbReference>
<feature type="compositionally biased region" description="Acidic residues" evidence="10">
    <location>
        <begin position="438"/>
        <end position="460"/>
    </location>
</feature>
<evidence type="ECO:0000256" key="5">
    <source>
        <dbReference type="ARBA" id="ARBA00022763"/>
    </source>
</evidence>
<dbReference type="InterPro" id="IPR049431">
    <property type="entry name" value="UVSSA_C"/>
</dbReference>
<name>A0A4P9X3X3_9FUNG</name>
<dbReference type="AlphaFoldDB" id="A0A4P9X3X3"/>
<evidence type="ECO:0000256" key="10">
    <source>
        <dbReference type="SAM" id="MobiDB-lite"/>
    </source>
</evidence>
<dbReference type="OrthoDB" id="5594015at2759"/>
<comment type="subcellular location">
    <subcellularLocation>
        <location evidence="1">Chromosome</location>
    </subcellularLocation>
</comment>
<evidence type="ECO:0000256" key="7">
    <source>
        <dbReference type="ARBA" id="ARBA00022833"/>
    </source>
</evidence>
<evidence type="ECO:0000256" key="3">
    <source>
        <dbReference type="ARBA" id="ARBA00022454"/>
    </source>
</evidence>
<dbReference type="GO" id="GO:0006283">
    <property type="term" value="P:transcription-coupled nucleotide-excision repair"/>
    <property type="evidence" value="ECO:0007669"/>
    <property type="project" value="TreeGrafter"/>
</dbReference>
<keyword evidence="13" id="KW-1185">Reference proteome</keyword>
<accession>A0A4P9X3X3</accession>
<evidence type="ECO:0000256" key="4">
    <source>
        <dbReference type="ARBA" id="ARBA00022723"/>
    </source>
</evidence>
<gene>
    <name evidence="12" type="ORF">CXG81DRAFT_27511</name>
</gene>
<reference evidence="13" key="1">
    <citation type="journal article" date="2018" name="Nat. Microbiol.">
        <title>Leveraging single-cell genomics to expand the fungal tree of life.</title>
        <authorList>
            <person name="Ahrendt S.R."/>
            <person name="Quandt C.A."/>
            <person name="Ciobanu D."/>
            <person name="Clum A."/>
            <person name="Salamov A."/>
            <person name="Andreopoulos B."/>
            <person name="Cheng J.F."/>
            <person name="Woyke T."/>
            <person name="Pelin A."/>
            <person name="Henrissat B."/>
            <person name="Reynolds N.K."/>
            <person name="Benny G.L."/>
            <person name="Smith M.E."/>
            <person name="James T.Y."/>
            <person name="Grigoriev I.V."/>
        </authorList>
    </citation>
    <scope>NUCLEOTIDE SEQUENCE [LARGE SCALE GENOMIC DNA]</scope>
    <source>
        <strain evidence="13">ATCC 52028</strain>
    </source>
</reference>
<feature type="compositionally biased region" description="Basic and acidic residues" evidence="10">
    <location>
        <begin position="779"/>
        <end position="789"/>
    </location>
</feature>
<keyword evidence="5" id="KW-0227">DNA damage</keyword>
<feature type="compositionally biased region" description="Low complexity" evidence="10">
    <location>
        <begin position="338"/>
        <end position="352"/>
    </location>
</feature>
<evidence type="ECO:0000259" key="11">
    <source>
        <dbReference type="Pfam" id="PF09740"/>
    </source>
</evidence>
<keyword evidence="4" id="KW-0479">Metal-binding</keyword>